<sequence length="70" mass="7776">MSALCLLLRRLPFAVIKCEREGPRGCTSSRLGTLEREFGDDFALWIVALEKAEPWSSEMASSVSAIKMTL</sequence>
<name>A0AAV4S991_CAEEX</name>
<evidence type="ECO:0000313" key="2">
    <source>
        <dbReference type="Proteomes" id="UP001054945"/>
    </source>
</evidence>
<comment type="caution">
    <text evidence="1">The sequence shown here is derived from an EMBL/GenBank/DDBJ whole genome shotgun (WGS) entry which is preliminary data.</text>
</comment>
<accession>A0AAV4S991</accession>
<dbReference type="Proteomes" id="UP001054945">
    <property type="component" value="Unassembled WGS sequence"/>
</dbReference>
<proteinExistence type="predicted"/>
<evidence type="ECO:0000313" key="1">
    <source>
        <dbReference type="EMBL" id="GIY30735.1"/>
    </source>
</evidence>
<organism evidence="1 2">
    <name type="scientific">Caerostris extrusa</name>
    <name type="common">Bark spider</name>
    <name type="synonym">Caerostris bankana</name>
    <dbReference type="NCBI Taxonomy" id="172846"/>
    <lineage>
        <taxon>Eukaryota</taxon>
        <taxon>Metazoa</taxon>
        <taxon>Ecdysozoa</taxon>
        <taxon>Arthropoda</taxon>
        <taxon>Chelicerata</taxon>
        <taxon>Arachnida</taxon>
        <taxon>Araneae</taxon>
        <taxon>Araneomorphae</taxon>
        <taxon>Entelegynae</taxon>
        <taxon>Araneoidea</taxon>
        <taxon>Araneidae</taxon>
        <taxon>Caerostris</taxon>
    </lineage>
</organism>
<dbReference type="AlphaFoldDB" id="A0AAV4S991"/>
<reference evidence="1 2" key="1">
    <citation type="submission" date="2021-06" db="EMBL/GenBank/DDBJ databases">
        <title>Caerostris extrusa draft genome.</title>
        <authorList>
            <person name="Kono N."/>
            <person name="Arakawa K."/>
        </authorList>
    </citation>
    <scope>NUCLEOTIDE SEQUENCE [LARGE SCALE GENOMIC DNA]</scope>
</reference>
<keyword evidence="2" id="KW-1185">Reference proteome</keyword>
<gene>
    <name evidence="1" type="ORF">CEXT_573621</name>
</gene>
<protein>
    <recommendedName>
        <fullName evidence="3">Secreted protein</fullName>
    </recommendedName>
</protein>
<dbReference type="EMBL" id="BPLR01009270">
    <property type="protein sequence ID" value="GIY30735.1"/>
    <property type="molecule type" value="Genomic_DNA"/>
</dbReference>
<evidence type="ECO:0008006" key="3">
    <source>
        <dbReference type="Google" id="ProtNLM"/>
    </source>
</evidence>